<accession>A0A7W7PFF5</accession>
<dbReference type="Proteomes" id="UP000556436">
    <property type="component" value="Unassembled WGS sequence"/>
</dbReference>
<evidence type="ECO:0000313" key="3">
    <source>
        <dbReference type="Proteomes" id="UP000556436"/>
    </source>
</evidence>
<protein>
    <recommendedName>
        <fullName evidence="4">Peptidase inhibitor family I36</fullName>
    </recommendedName>
</protein>
<sequence length="139" mass="14420">MRLKHALIAASLTGAATLALAPTAQAAAPPDPHCLGARAFCLWYNSNQQGSVAGWDLSTGFQGFPNLKDAGRFLTPGAGQGVPVKNNAASATYQFPGQCHGDVKVFVNSGWSGPYDTVPACSAINLVKTKNDNASFLVN</sequence>
<dbReference type="EMBL" id="JACHJG010000011">
    <property type="protein sequence ID" value="MBB4888846.1"/>
    <property type="molecule type" value="Genomic_DNA"/>
</dbReference>
<dbReference type="RefSeq" id="WP_184736782.1">
    <property type="nucleotide sequence ID" value="NZ_BMRW01000002.1"/>
</dbReference>
<evidence type="ECO:0000313" key="2">
    <source>
        <dbReference type="EMBL" id="MBB4888846.1"/>
    </source>
</evidence>
<feature type="signal peptide" evidence="1">
    <location>
        <begin position="1"/>
        <end position="26"/>
    </location>
</feature>
<proteinExistence type="predicted"/>
<comment type="caution">
    <text evidence="2">The sequence shown here is derived from an EMBL/GenBank/DDBJ whole genome shotgun (WGS) entry which is preliminary data.</text>
</comment>
<dbReference type="AlphaFoldDB" id="A0A7W7PFF5"/>
<evidence type="ECO:0000256" key="1">
    <source>
        <dbReference type="SAM" id="SignalP"/>
    </source>
</evidence>
<organism evidence="2 3">
    <name type="scientific">Streptomyces netropsis</name>
    <name type="common">Streptoverticillium netropsis</name>
    <dbReference type="NCBI Taxonomy" id="55404"/>
    <lineage>
        <taxon>Bacteria</taxon>
        <taxon>Bacillati</taxon>
        <taxon>Actinomycetota</taxon>
        <taxon>Actinomycetes</taxon>
        <taxon>Kitasatosporales</taxon>
        <taxon>Streptomycetaceae</taxon>
        <taxon>Streptomyces</taxon>
    </lineage>
</organism>
<reference evidence="2 3" key="1">
    <citation type="submission" date="2020-08" db="EMBL/GenBank/DDBJ databases">
        <title>Genomic Encyclopedia of Type Strains, Phase III (KMG-III): the genomes of soil and plant-associated and newly described type strains.</title>
        <authorList>
            <person name="Whitman W."/>
        </authorList>
    </citation>
    <scope>NUCLEOTIDE SEQUENCE [LARGE SCALE GENOMIC DNA]</scope>
    <source>
        <strain evidence="2 3">CECT 3265</strain>
    </source>
</reference>
<gene>
    <name evidence="2" type="ORF">FHS38_004921</name>
</gene>
<feature type="chain" id="PRO_5031266339" description="Peptidase inhibitor family I36" evidence="1">
    <location>
        <begin position="27"/>
        <end position="139"/>
    </location>
</feature>
<keyword evidence="3" id="KW-1185">Reference proteome</keyword>
<keyword evidence="1" id="KW-0732">Signal</keyword>
<evidence type="ECO:0008006" key="4">
    <source>
        <dbReference type="Google" id="ProtNLM"/>
    </source>
</evidence>
<name>A0A7W7PFF5_STRNE</name>